<keyword evidence="2" id="KW-0472">Membrane</keyword>
<dbReference type="AlphaFoldDB" id="A0A8J3PKT8"/>
<reference evidence="3" key="1">
    <citation type="submission" date="2021-01" db="EMBL/GenBank/DDBJ databases">
        <title>Whole genome shotgun sequence of Planosporangium flavigriseum NBRC 105377.</title>
        <authorList>
            <person name="Komaki H."/>
            <person name="Tamura T."/>
        </authorList>
    </citation>
    <scope>NUCLEOTIDE SEQUENCE</scope>
    <source>
        <strain evidence="3">NBRC 105377</strain>
    </source>
</reference>
<sequence length="492" mass="50980">MTIVTDPATPPLPESTAPNGGRPWPAPSPNSGWWRGEGDAAAERPATLDDDTQVIRTDQFRQQPTSGGAPPGPGEGGRRRTPEARSAGEGTDAGPAPGRTGRHAAQPMKPTITYSQPAATQPAVSPPAEPERTAETLPRRALDARSVGPHTFEFTAPIRATGNPTIEPPTAELRGPLRPTGNPTIEPPTAELRGPVRATRTPAPEEPPTAELPGPVRPAVDTAPAAAAEKPATAATPTMPPAAVPAAAPAAVPAQPEGSAVRPQGGFPLWPEGDGPTVPIMKPESTPADEKAAANPEAGTAWQAAEIEMMRGGRRTTAKRPTQAPKRVRKRARPPALGLTALVLLALLAGFFGWVSADPFWLAVGHAQRGTATVTQCVGDGLQARCVGTFAGSSFSRDRVAVSALPRAEQRPGAKVTAQMVSAKGRIAYAGRPTSLHLRWIVGIVLVVLCGLGIAWATGAGRLESRRARMTAFALSLGGPLLITFGTIAVAW</sequence>
<feature type="transmembrane region" description="Helical" evidence="2">
    <location>
        <begin position="438"/>
        <end position="458"/>
    </location>
</feature>
<keyword evidence="2" id="KW-1133">Transmembrane helix</keyword>
<keyword evidence="2" id="KW-0812">Transmembrane</keyword>
<evidence type="ECO:0000313" key="3">
    <source>
        <dbReference type="EMBL" id="GIG72243.1"/>
    </source>
</evidence>
<feature type="region of interest" description="Disordered" evidence="1">
    <location>
        <begin position="1"/>
        <end position="238"/>
    </location>
</feature>
<organism evidence="3 4">
    <name type="scientific">Planosporangium flavigriseum</name>
    <dbReference type="NCBI Taxonomy" id="373681"/>
    <lineage>
        <taxon>Bacteria</taxon>
        <taxon>Bacillati</taxon>
        <taxon>Actinomycetota</taxon>
        <taxon>Actinomycetes</taxon>
        <taxon>Micromonosporales</taxon>
        <taxon>Micromonosporaceae</taxon>
        <taxon>Planosporangium</taxon>
    </lineage>
</organism>
<feature type="transmembrane region" description="Helical" evidence="2">
    <location>
        <begin position="336"/>
        <end position="355"/>
    </location>
</feature>
<gene>
    <name evidence="3" type="ORF">Pfl04_06470</name>
</gene>
<keyword evidence="4" id="KW-1185">Reference proteome</keyword>
<proteinExistence type="predicted"/>
<dbReference type="Proteomes" id="UP000653674">
    <property type="component" value="Unassembled WGS sequence"/>
</dbReference>
<dbReference type="EMBL" id="BONU01000003">
    <property type="protein sequence ID" value="GIG72243.1"/>
    <property type="molecule type" value="Genomic_DNA"/>
</dbReference>
<feature type="region of interest" description="Disordered" evidence="1">
    <location>
        <begin position="312"/>
        <end position="331"/>
    </location>
</feature>
<name>A0A8J3PKT8_9ACTN</name>
<feature type="compositionally biased region" description="Polar residues" evidence="1">
    <location>
        <begin position="112"/>
        <end position="123"/>
    </location>
</feature>
<evidence type="ECO:0000256" key="1">
    <source>
        <dbReference type="SAM" id="MobiDB-lite"/>
    </source>
</evidence>
<protein>
    <submittedName>
        <fullName evidence="3">Uncharacterized protein</fullName>
    </submittedName>
</protein>
<comment type="caution">
    <text evidence="3">The sequence shown here is derived from an EMBL/GenBank/DDBJ whole genome shotgun (WGS) entry which is preliminary data.</text>
</comment>
<feature type="compositionally biased region" description="Basic and acidic residues" evidence="1">
    <location>
        <begin position="129"/>
        <end position="143"/>
    </location>
</feature>
<feature type="compositionally biased region" description="Polar residues" evidence="1">
    <location>
        <begin position="54"/>
        <end position="66"/>
    </location>
</feature>
<feature type="compositionally biased region" description="Low complexity" evidence="1">
    <location>
        <begin position="217"/>
        <end position="237"/>
    </location>
</feature>
<dbReference type="RefSeq" id="WP_168072603.1">
    <property type="nucleotide sequence ID" value="NZ_BAAAQJ010000008.1"/>
</dbReference>
<accession>A0A8J3PKT8</accession>
<evidence type="ECO:0000256" key="2">
    <source>
        <dbReference type="SAM" id="Phobius"/>
    </source>
</evidence>
<evidence type="ECO:0000313" key="4">
    <source>
        <dbReference type="Proteomes" id="UP000653674"/>
    </source>
</evidence>
<feature type="transmembrane region" description="Helical" evidence="2">
    <location>
        <begin position="470"/>
        <end position="491"/>
    </location>
</feature>